<gene>
    <name evidence="7" type="ORF">ENV67_03705</name>
</gene>
<dbReference type="CDD" id="cd16914">
    <property type="entry name" value="EcfT"/>
    <property type="match status" value="1"/>
</dbReference>
<keyword evidence="3 6" id="KW-0812">Transmembrane</keyword>
<accession>A0A7C4YHZ8</accession>
<keyword evidence="2" id="KW-1003">Cell membrane</keyword>
<feature type="transmembrane region" description="Helical" evidence="6">
    <location>
        <begin position="187"/>
        <end position="203"/>
    </location>
</feature>
<dbReference type="PANTHER" id="PTHR34857">
    <property type="entry name" value="SLL0384 PROTEIN"/>
    <property type="match status" value="1"/>
</dbReference>
<dbReference type="Pfam" id="PF02361">
    <property type="entry name" value="CbiQ"/>
    <property type="match status" value="1"/>
</dbReference>
<dbReference type="InterPro" id="IPR003339">
    <property type="entry name" value="ABC/ECF_trnsptr_transmembrane"/>
</dbReference>
<proteinExistence type="predicted"/>
<keyword evidence="5 6" id="KW-0472">Membrane</keyword>
<evidence type="ECO:0000256" key="4">
    <source>
        <dbReference type="ARBA" id="ARBA00022989"/>
    </source>
</evidence>
<dbReference type="PANTHER" id="PTHR34857:SF2">
    <property type="entry name" value="SLL0384 PROTEIN"/>
    <property type="match status" value="1"/>
</dbReference>
<sequence length="253" mass="29843">MLISLFFEREIRSSFLSKIDPVLKLFFILLYSFIIIITRNFLFYGILFVSLIPLIFLSKINIKILLKSLIPFYILFLLTFLLHFFFTPGKVIFSFLFFRPTFEGLKNGILFSIRLFLLIITAVIFNLTTNPFLLSERLSSIFNFLKLKKLNEFPFMLALSMRYVPVIFYEGRRLVFSQMARGIRKGYFMRIISLLFPIVFSTLRKADHLSYALNAKGYVPGSGYTFNYKRKTLLGDILFFIYLILIIFLFIIL</sequence>
<evidence type="ECO:0000256" key="2">
    <source>
        <dbReference type="ARBA" id="ARBA00022475"/>
    </source>
</evidence>
<evidence type="ECO:0000256" key="1">
    <source>
        <dbReference type="ARBA" id="ARBA00004141"/>
    </source>
</evidence>
<feature type="transmembrane region" description="Helical" evidence="6">
    <location>
        <begin position="43"/>
        <end position="60"/>
    </location>
</feature>
<keyword evidence="4 6" id="KW-1133">Transmembrane helix</keyword>
<evidence type="ECO:0000313" key="7">
    <source>
        <dbReference type="EMBL" id="HGW91629.1"/>
    </source>
</evidence>
<reference evidence="7" key="1">
    <citation type="journal article" date="2020" name="mSystems">
        <title>Genome- and Community-Level Interaction Insights into Carbon Utilization and Element Cycling Functions of Hydrothermarchaeota in Hydrothermal Sediment.</title>
        <authorList>
            <person name="Zhou Z."/>
            <person name="Liu Y."/>
            <person name="Xu W."/>
            <person name="Pan J."/>
            <person name="Luo Z.H."/>
            <person name="Li M."/>
        </authorList>
    </citation>
    <scope>NUCLEOTIDE SEQUENCE [LARGE SCALE GENOMIC DNA]</scope>
    <source>
        <strain evidence="7">SpSt-780</strain>
    </source>
</reference>
<dbReference type="InterPro" id="IPR051611">
    <property type="entry name" value="ECF_transporter_component"/>
</dbReference>
<comment type="subcellular location">
    <subcellularLocation>
        <location evidence="1">Membrane</location>
        <topology evidence="1">Multi-pass membrane protein</topology>
    </subcellularLocation>
</comment>
<feature type="transmembrane region" description="Helical" evidence="6">
    <location>
        <begin position="72"/>
        <end position="97"/>
    </location>
</feature>
<feature type="transmembrane region" description="Helical" evidence="6">
    <location>
        <begin position="109"/>
        <end position="129"/>
    </location>
</feature>
<evidence type="ECO:0000256" key="3">
    <source>
        <dbReference type="ARBA" id="ARBA00022692"/>
    </source>
</evidence>
<feature type="transmembrane region" description="Helical" evidence="6">
    <location>
        <begin position="233"/>
        <end position="252"/>
    </location>
</feature>
<protein>
    <submittedName>
        <fullName evidence="7">Energy-coupling factor transporter transmembrane protein EcfT</fullName>
    </submittedName>
</protein>
<comment type="caution">
    <text evidence="7">The sequence shown here is derived from an EMBL/GenBank/DDBJ whole genome shotgun (WGS) entry which is preliminary data.</text>
</comment>
<name>A0A7C4YHZ8_UNCW3</name>
<dbReference type="GO" id="GO:0005886">
    <property type="term" value="C:plasma membrane"/>
    <property type="evidence" value="ECO:0007669"/>
    <property type="project" value="UniProtKB-ARBA"/>
</dbReference>
<dbReference type="EMBL" id="DTHG01000045">
    <property type="protein sequence ID" value="HGW91629.1"/>
    <property type="molecule type" value="Genomic_DNA"/>
</dbReference>
<evidence type="ECO:0000256" key="6">
    <source>
        <dbReference type="SAM" id="Phobius"/>
    </source>
</evidence>
<dbReference type="AlphaFoldDB" id="A0A7C4YHZ8"/>
<evidence type="ECO:0000256" key="5">
    <source>
        <dbReference type="ARBA" id="ARBA00023136"/>
    </source>
</evidence>
<organism evidence="7">
    <name type="scientific">candidate division WOR-3 bacterium</name>
    <dbReference type="NCBI Taxonomy" id="2052148"/>
    <lineage>
        <taxon>Bacteria</taxon>
        <taxon>Bacteria division WOR-3</taxon>
    </lineage>
</organism>